<dbReference type="AlphaFoldDB" id="A0A239CIW4"/>
<dbReference type="EMBL" id="FZOC01000008">
    <property type="protein sequence ID" value="SNS20080.1"/>
    <property type="molecule type" value="Genomic_DNA"/>
</dbReference>
<sequence length="155" mass="17410">MLAALWWTLFTVCGIWGQALVPGVDFFAPGMAISLRWQRPAVTVILAIVWMAIQEGAGGLAFGYGILWYFTLFSLLTLGRWLLDPDSFQFQALIGLALGAAHFLLLYLMAVLELRAFPLNRVLLECLLQTALYPALWYTASNLFPERLKRDEEPA</sequence>
<dbReference type="Proteomes" id="UP000198324">
    <property type="component" value="Unassembled WGS sequence"/>
</dbReference>
<proteinExistence type="predicted"/>
<keyword evidence="1" id="KW-0812">Transmembrane</keyword>
<keyword evidence="3" id="KW-1185">Reference proteome</keyword>
<evidence type="ECO:0000313" key="2">
    <source>
        <dbReference type="EMBL" id="SNS20080.1"/>
    </source>
</evidence>
<feature type="transmembrane region" description="Helical" evidence="1">
    <location>
        <begin position="88"/>
        <end position="110"/>
    </location>
</feature>
<dbReference type="RefSeq" id="WP_089275344.1">
    <property type="nucleotide sequence ID" value="NZ_FZOC01000008.1"/>
</dbReference>
<feature type="transmembrane region" description="Helical" evidence="1">
    <location>
        <begin position="33"/>
        <end position="53"/>
    </location>
</feature>
<evidence type="ECO:0000313" key="3">
    <source>
        <dbReference type="Proteomes" id="UP000198324"/>
    </source>
</evidence>
<name>A0A239CIW4_9BACT</name>
<keyword evidence="1" id="KW-0472">Membrane</keyword>
<organism evidence="2 3">
    <name type="scientific">Humidesulfovibrio mexicanus</name>
    <dbReference type="NCBI Taxonomy" id="147047"/>
    <lineage>
        <taxon>Bacteria</taxon>
        <taxon>Pseudomonadati</taxon>
        <taxon>Thermodesulfobacteriota</taxon>
        <taxon>Desulfovibrionia</taxon>
        <taxon>Desulfovibrionales</taxon>
        <taxon>Desulfovibrionaceae</taxon>
        <taxon>Humidesulfovibrio</taxon>
    </lineage>
</organism>
<dbReference type="OrthoDB" id="5470719at2"/>
<keyword evidence="1" id="KW-1133">Transmembrane helix</keyword>
<feature type="transmembrane region" description="Helical" evidence="1">
    <location>
        <begin position="60"/>
        <end position="82"/>
    </location>
</feature>
<gene>
    <name evidence="2" type="ORF">SAMN04488503_3156</name>
</gene>
<evidence type="ECO:0000256" key="1">
    <source>
        <dbReference type="SAM" id="Phobius"/>
    </source>
</evidence>
<evidence type="ECO:0008006" key="4">
    <source>
        <dbReference type="Google" id="ProtNLM"/>
    </source>
</evidence>
<reference evidence="2 3" key="1">
    <citation type="submission" date="2017-06" db="EMBL/GenBank/DDBJ databases">
        <authorList>
            <person name="Kim H.J."/>
            <person name="Triplett B.A."/>
        </authorList>
    </citation>
    <scope>NUCLEOTIDE SEQUENCE [LARGE SCALE GENOMIC DNA]</scope>
    <source>
        <strain evidence="2 3">DSM 13116</strain>
    </source>
</reference>
<protein>
    <recommendedName>
        <fullName evidence="4">Rod shape-determining protein MreD</fullName>
    </recommendedName>
</protein>
<accession>A0A239CIW4</accession>